<comment type="caution">
    <text evidence="3">The sequence shown here is derived from an EMBL/GenBank/DDBJ whole genome shotgun (WGS) entry which is preliminary data.</text>
</comment>
<evidence type="ECO:0008006" key="5">
    <source>
        <dbReference type="Google" id="ProtNLM"/>
    </source>
</evidence>
<keyword evidence="2" id="KW-0472">Membrane</keyword>
<evidence type="ECO:0000313" key="4">
    <source>
        <dbReference type="Proteomes" id="UP001328107"/>
    </source>
</evidence>
<gene>
    <name evidence="3" type="ORF">PMAYCL1PPCAC_26667</name>
</gene>
<evidence type="ECO:0000313" key="3">
    <source>
        <dbReference type="EMBL" id="GMR56472.1"/>
    </source>
</evidence>
<proteinExistence type="predicted"/>
<reference evidence="4" key="1">
    <citation type="submission" date="2022-10" db="EMBL/GenBank/DDBJ databases">
        <title>Genome assembly of Pristionchus species.</title>
        <authorList>
            <person name="Yoshida K."/>
            <person name="Sommer R.J."/>
        </authorList>
    </citation>
    <scope>NUCLEOTIDE SEQUENCE [LARGE SCALE GENOMIC DNA]</scope>
    <source>
        <strain evidence="4">RS5460</strain>
    </source>
</reference>
<name>A0AAN5I8F0_9BILA</name>
<feature type="compositionally biased region" description="Polar residues" evidence="1">
    <location>
        <begin position="28"/>
        <end position="40"/>
    </location>
</feature>
<feature type="region of interest" description="Disordered" evidence="1">
    <location>
        <begin position="659"/>
        <end position="703"/>
    </location>
</feature>
<feature type="region of interest" description="Disordered" evidence="1">
    <location>
        <begin position="1"/>
        <end position="49"/>
    </location>
</feature>
<protein>
    <recommendedName>
        <fullName evidence="5">Pqn-73</fullName>
    </recommendedName>
</protein>
<keyword evidence="2" id="KW-0812">Transmembrane</keyword>
<keyword evidence="4" id="KW-1185">Reference proteome</keyword>
<organism evidence="3 4">
    <name type="scientific">Pristionchus mayeri</name>
    <dbReference type="NCBI Taxonomy" id="1317129"/>
    <lineage>
        <taxon>Eukaryota</taxon>
        <taxon>Metazoa</taxon>
        <taxon>Ecdysozoa</taxon>
        <taxon>Nematoda</taxon>
        <taxon>Chromadorea</taxon>
        <taxon>Rhabditida</taxon>
        <taxon>Rhabditina</taxon>
        <taxon>Diplogasteromorpha</taxon>
        <taxon>Diplogasteroidea</taxon>
        <taxon>Neodiplogasteridae</taxon>
        <taxon>Pristionchus</taxon>
    </lineage>
</organism>
<sequence length="752" mass="81672">MSRQPLTTRFPSLDSEPKGAAAPPAYRTLTNTASSDSWSMGSHDKRKSWTGLVDSNENLSKYRVNHYPRVHQEVMQRQTYFGSACQLGQVSSAPLAAHRGNASMTNMSDIVTFAMPKGPYPLHADPAFIPASGGGSYPPSESIAPLPQPDHRPDVPAPSKRNRLQEWKTWCCRPRMTMMFFVAISLLIIAAIIVIVVTQVHNIPTTLSMMWQAPAAYRGGQAAASQIDVNGESTDRIRFQMRGAAPFKGNFIAYYDFKTGKSVIVDESLKKNGEQFTCFLMPINISNTPNYDEMLKAASRAKSRIAQTEGWDEEWSVEPSPISGDSIKNLFNPQMPECENARWVQLGKTPGDKRNQKCTECHDFCLPEFGIQGQSNEGYLNIVRRNCFNLFVPEWRSYAQANTMEQNQRDFEAFYRTRQAQYGDSAGSKWIPLAGMKPSSSFGPASIPTAGVSMQQVGQQSQQQQISGYGNVIPITYGINQQPPHQQLQLQPGSFQEFGVQPGQHQGTQSTGIGNANLKTLYHNGVAGIPQQMANTGQSAISTIGSTVSDFGQGISNIYNSLQQNGAQAVDQFGNGISNAQQSVSSVMHTPQSGTGSTFGLGGYVQRPLGYGSGAGTANANEAAIEWQRSQQQQPQITYPGGFLPQGLKSTALEAGIPGVNNPQYHQNGSQQQPRMGDVSGYAPNVLSTSNGGLQQNGSEASHDSRQIVGVIGMPASSQTPALSSGYVPDIMPAQPKQQMLLNNQFYGRGGI</sequence>
<feature type="compositionally biased region" description="Polar residues" evidence="1">
    <location>
        <begin position="661"/>
        <end position="674"/>
    </location>
</feature>
<feature type="compositionally biased region" description="Polar residues" evidence="1">
    <location>
        <begin position="686"/>
        <end position="700"/>
    </location>
</feature>
<feature type="compositionally biased region" description="Polar residues" evidence="1">
    <location>
        <begin position="1"/>
        <end position="10"/>
    </location>
</feature>
<dbReference type="EMBL" id="BTRK01000006">
    <property type="protein sequence ID" value="GMR56472.1"/>
    <property type="molecule type" value="Genomic_DNA"/>
</dbReference>
<evidence type="ECO:0000256" key="2">
    <source>
        <dbReference type="SAM" id="Phobius"/>
    </source>
</evidence>
<dbReference type="AlphaFoldDB" id="A0AAN5I8F0"/>
<feature type="transmembrane region" description="Helical" evidence="2">
    <location>
        <begin position="178"/>
        <end position="200"/>
    </location>
</feature>
<evidence type="ECO:0000256" key="1">
    <source>
        <dbReference type="SAM" id="MobiDB-lite"/>
    </source>
</evidence>
<accession>A0AAN5I8F0</accession>
<dbReference type="Proteomes" id="UP001328107">
    <property type="component" value="Unassembled WGS sequence"/>
</dbReference>
<keyword evidence="2" id="KW-1133">Transmembrane helix</keyword>
<feature type="region of interest" description="Disordered" evidence="1">
    <location>
        <begin position="134"/>
        <end position="160"/>
    </location>
</feature>